<gene>
    <name evidence="1" type="ORF">ERS852470_00434</name>
</gene>
<dbReference type="AlphaFoldDB" id="A0A173YSI0"/>
<evidence type="ECO:0008006" key="3">
    <source>
        <dbReference type="Google" id="ProtNLM"/>
    </source>
</evidence>
<organism evidence="1 2">
    <name type="scientific">Clostridium disporicum</name>
    <dbReference type="NCBI Taxonomy" id="84024"/>
    <lineage>
        <taxon>Bacteria</taxon>
        <taxon>Bacillati</taxon>
        <taxon>Bacillota</taxon>
        <taxon>Clostridia</taxon>
        <taxon>Eubacteriales</taxon>
        <taxon>Clostridiaceae</taxon>
        <taxon>Clostridium</taxon>
    </lineage>
</organism>
<dbReference type="RefSeq" id="WP_042393753.1">
    <property type="nucleotide sequence ID" value="NZ_CYYT01000032.1"/>
</dbReference>
<dbReference type="GeneID" id="83010383"/>
<dbReference type="OrthoDB" id="1911354at2"/>
<evidence type="ECO:0000313" key="1">
    <source>
        <dbReference type="EMBL" id="CUN66327.1"/>
    </source>
</evidence>
<protein>
    <recommendedName>
        <fullName evidence="3">Phage protein</fullName>
    </recommendedName>
</protein>
<evidence type="ECO:0000313" key="2">
    <source>
        <dbReference type="Proteomes" id="UP000095558"/>
    </source>
</evidence>
<name>A0A173YSI0_9CLOT</name>
<proteinExistence type="predicted"/>
<dbReference type="EMBL" id="CYZV01000003">
    <property type="protein sequence ID" value="CUN66327.1"/>
    <property type="molecule type" value="Genomic_DNA"/>
</dbReference>
<accession>A0A173YSI0</accession>
<sequence>MEFLENKNRKDFERHKNKIQENIDMGKNMGVNKISAILAIADESQEIQTKLINWLLSEGYRISLKEEDCTILTIEW</sequence>
<dbReference type="Proteomes" id="UP000095558">
    <property type="component" value="Unassembled WGS sequence"/>
</dbReference>
<reference evidence="1 2" key="1">
    <citation type="submission" date="2015-09" db="EMBL/GenBank/DDBJ databases">
        <authorList>
            <consortium name="Pathogen Informatics"/>
        </authorList>
    </citation>
    <scope>NUCLEOTIDE SEQUENCE [LARGE SCALE GENOMIC DNA]</scope>
    <source>
        <strain evidence="1 2">2789STDY5834855</strain>
    </source>
</reference>